<dbReference type="RefSeq" id="WP_129232414.1">
    <property type="nucleotide sequence ID" value="NZ_SDPO01000004.1"/>
</dbReference>
<protein>
    <recommendedName>
        <fullName evidence="3">M23ase beta-sheet core domain-containing protein</fullName>
    </recommendedName>
</protein>
<comment type="caution">
    <text evidence="4">The sequence shown here is derived from an EMBL/GenBank/DDBJ whole genome shotgun (WGS) entry which is preliminary data.</text>
</comment>
<dbReference type="EMBL" id="SDPO01000004">
    <property type="protein sequence ID" value="RXZ46698.1"/>
    <property type="molecule type" value="Genomic_DNA"/>
</dbReference>
<feature type="signal peptide" evidence="2">
    <location>
        <begin position="1"/>
        <end position="27"/>
    </location>
</feature>
<evidence type="ECO:0000256" key="2">
    <source>
        <dbReference type="SAM" id="SignalP"/>
    </source>
</evidence>
<keyword evidence="2" id="KW-0732">Signal</keyword>
<dbReference type="InterPro" id="IPR050570">
    <property type="entry name" value="Cell_wall_metabolism_enzyme"/>
</dbReference>
<name>A0A4Q2JLF1_9MICO</name>
<dbReference type="InterPro" id="IPR007253">
    <property type="entry name" value="Cell_wall-bd_2"/>
</dbReference>
<evidence type="ECO:0000313" key="4">
    <source>
        <dbReference type="EMBL" id="RXZ46698.1"/>
    </source>
</evidence>
<evidence type="ECO:0000313" key="5">
    <source>
        <dbReference type="Proteomes" id="UP000292935"/>
    </source>
</evidence>
<proteinExistence type="predicted"/>
<keyword evidence="5" id="KW-1185">Reference proteome</keyword>
<dbReference type="CDD" id="cd12797">
    <property type="entry name" value="M23_peptidase"/>
    <property type="match status" value="1"/>
</dbReference>
<organism evidence="4 5">
    <name type="scientific">Agromyces fucosus</name>
    <dbReference type="NCBI Taxonomy" id="41985"/>
    <lineage>
        <taxon>Bacteria</taxon>
        <taxon>Bacillati</taxon>
        <taxon>Actinomycetota</taxon>
        <taxon>Actinomycetes</taxon>
        <taxon>Micrococcales</taxon>
        <taxon>Microbacteriaceae</taxon>
        <taxon>Agromyces</taxon>
    </lineage>
</organism>
<dbReference type="Pfam" id="PF04122">
    <property type="entry name" value="CW_binding_2"/>
    <property type="match status" value="3"/>
</dbReference>
<dbReference type="Proteomes" id="UP000292935">
    <property type="component" value="Unassembled WGS sequence"/>
</dbReference>
<evidence type="ECO:0000259" key="3">
    <source>
        <dbReference type="Pfam" id="PF01551"/>
    </source>
</evidence>
<gene>
    <name evidence="4" type="ORF">ESP57_17675</name>
</gene>
<feature type="compositionally biased region" description="Low complexity" evidence="1">
    <location>
        <begin position="87"/>
        <end position="99"/>
    </location>
</feature>
<dbReference type="InterPro" id="IPR011055">
    <property type="entry name" value="Dup_hybrid_motif"/>
</dbReference>
<dbReference type="OrthoDB" id="1099523at2"/>
<dbReference type="SUPFAM" id="SSF51261">
    <property type="entry name" value="Duplicated hybrid motif"/>
    <property type="match status" value="1"/>
</dbReference>
<feature type="region of interest" description="Disordered" evidence="1">
    <location>
        <begin position="23"/>
        <end position="101"/>
    </location>
</feature>
<dbReference type="PANTHER" id="PTHR21666">
    <property type="entry name" value="PEPTIDASE-RELATED"/>
    <property type="match status" value="1"/>
</dbReference>
<dbReference type="Pfam" id="PF01551">
    <property type="entry name" value="Peptidase_M23"/>
    <property type="match status" value="1"/>
</dbReference>
<feature type="domain" description="M23ase beta-sheet core" evidence="3">
    <location>
        <begin position="443"/>
        <end position="539"/>
    </location>
</feature>
<dbReference type="Gene3D" id="3.40.50.12090">
    <property type="match status" value="1"/>
</dbReference>
<feature type="chain" id="PRO_5020953294" description="M23ase beta-sheet core domain-containing protein" evidence="2">
    <location>
        <begin position="28"/>
        <end position="551"/>
    </location>
</feature>
<dbReference type="Gene3D" id="2.70.70.10">
    <property type="entry name" value="Glucose Permease (Domain IIA)"/>
    <property type="match status" value="1"/>
</dbReference>
<dbReference type="InterPro" id="IPR016047">
    <property type="entry name" value="M23ase_b-sheet_dom"/>
</dbReference>
<dbReference type="GO" id="GO:0004222">
    <property type="term" value="F:metalloendopeptidase activity"/>
    <property type="evidence" value="ECO:0007669"/>
    <property type="project" value="TreeGrafter"/>
</dbReference>
<dbReference type="AlphaFoldDB" id="A0A4Q2JLF1"/>
<reference evidence="4 5" key="1">
    <citation type="submission" date="2019-01" db="EMBL/GenBank/DDBJ databases">
        <authorList>
            <person name="Li J."/>
        </authorList>
    </citation>
    <scope>NUCLEOTIDE SEQUENCE [LARGE SCALE GENOMIC DNA]</scope>
    <source>
        <strain evidence="4 5">CCUG 35506</strain>
    </source>
</reference>
<evidence type="ECO:0000256" key="1">
    <source>
        <dbReference type="SAM" id="MobiDB-lite"/>
    </source>
</evidence>
<dbReference type="PANTHER" id="PTHR21666:SF270">
    <property type="entry name" value="MUREIN HYDROLASE ACTIVATOR ENVC"/>
    <property type="match status" value="1"/>
</dbReference>
<sequence length="551" mass="55508">MRRTQRRWAVAIAAAVIIGFGSSPAWAGEVVGPQGDPPATTEPLPTSGAPSPEEPDEETPAPEEPSPGDASPAPVAPTPTPTDEPESSTPAPAAPDDAPQALSPFALTSVTPFGPGVHRLAGADRFSTSVAISQRFASNVPVVYVATGADFPDALSAAAPAAHLGGPLLLTHSDSLPAVVRDEVVRLAPDRIVVVGGEAVIGAGVYDELAMLAPTIIRLGGADRYESGELLIADSFTAAAEAFIATGNNFPDALAASAAAGSLGAPVFLVDGESVRPSTIAALYELGVRTIRIAGGSSAVSVEIAQQLTGGGFTVLRHEGADRYLTAVAINAAVFGASAPVSAAFIANGDGFADALAGAALAGAVGGPLYVAQKWCVPQSVSTAIGALAPTARVLLGGPAALSDSVARDAVCAAWMKPASGRITDVFGPREPICTAGGCTQSFHRGVDLGTGCNAPIYAAAGGRVVSAGWLGTYGNWVKIDHGAYTHTGYAHIANGGILVSVGEWVLPGQQIAWSGATGAATGCHLHFEVYENGTQVDPVPFMLDRGIRLG</sequence>
<accession>A0A4Q2JLF1</accession>